<evidence type="ECO:0000256" key="4">
    <source>
        <dbReference type="ARBA" id="ARBA00022801"/>
    </source>
</evidence>
<dbReference type="InterPro" id="IPR019756">
    <property type="entry name" value="Pept_S26A_signal_pept_1_Ser-AS"/>
</dbReference>
<evidence type="ECO:0000256" key="2">
    <source>
        <dbReference type="ARBA" id="ARBA00009370"/>
    </source>
</evidence>
<proteinExistence type="inferred from homology"/>
<evidence type="ECO:0000256" key="5">
    <source>
        <dbReference type="PIRSR" id="PIRSR600223-1"/>
    </source>
</evidence>
<dbReference type="Proteomes" id="UP000028123">
    <property type="component" value="Unassembled WGS sequence"/>
</dbReference>
<dbReference type="SUPFAM" id="SSF51306">
    <property type="entry name" value="LexA/Signal peptidase"/>
    <property type="match status" value="1"/>
</dbReference>
<keyword evidence="4 6" id="KW-0378">Hydrolase</keyword>
<dbReference type="Pfam" id="PF10502">
    <property type="entry name" value="Peptidase_S26"/>
    <property type="match status" value="1"/>
</dbReference>
<dbReference type="PANTHER" id="PTHR43390:SF1">
    <property type="entry name" value="CHLOROPLAST PROCESSING PEPTIDASE"/>
    <property type="match status" value="1"/>
</dbReference>
<accession>A0A081NTW1</accession>
<dbReference type="eggNOG" id="COG0681">
    <property type="taxonomic scope" value="Bacteria"/>
</dbReference>
<dbReference type="EC" id="3.4.21.89" evidence="6"/>
<dbReference type="GO" id="GO:0004252">
    <property type="term" value="F:serine-type endopeptidase activity"/>
    <property type="evidence" value="ECO:0007669"/>
    <property type="project" value="InterPro"/>
</dbReference>
<dbReference type="CDD" id="cd06530">
    <property type="entry name" value="S26_SPase_I"/>
    <property type="match status" value="1"/>
</dbReference>
<dbReference type="InterPro" id="IPR000223">
    <property type="entry name" value="Pept_S26A_signal_pept_1"/>
</dbReference>
<sequence>MSFSLSNNESERTDSPSESPVSSNPLRELLGWMKWFAFALALVVLMHQFVFHLSTVKGESMQPTLEEGEWLFINKTMRYVGTPPKRGDVVVIQEPPGSESMHPFLVKRVVAVAGDEVHIRGGKLYVNGSEAQEAYTDSNIEDGRFEPYTIAEGHLFVMGDNRHRYASYDSRTFGAIPVTRVVGRAEWIVWPPQKWRSL</sequence>
<dbReference type="EMBL" id="JNVM01000052">
    <property type="protein sequence ID" value="KEQ21884.1"/>
    <property type="molecule type" value="Genomic_DNA"/>
</dbReference>
<feature type="active site" evidence="5">
    <location>
        <position position="107"/>
    </location>
</feature>
<keyword evidence="10" id="KW-1185">Reference proteome</keyword>
<dbReference type="InterPro" id="IPR036286">
    <property type="entry name" value="LexA/Signal_pep-like_sf"/>
</dbReference>
<dbReference type="GO" id="GO:0005886">
    <property type="term" value="C:plasma membrane"/>
    <property type="evidence" value="ECO:0007669"/>
    <property type="project" value="UniProtKB-SubCell"/>
</dbReference>
<evidence type="ECO:0000256" key="1">
    <source>
        <dbReference type="ARBA" id="ARBA00004401"/>
    </source>
</evidence>
<evidence type="ECO:0000256" key="3">
    <source>
        <dbReference type="ARBA" id="ARBA00022670"/>
    </source>
</evidence>
<feature type="transmembrane region" description="Helical" evidence="6">
    <location>
        <begin position="32"/>
        <end position="51"/>
    </location>
</feature>
<comment type="subcellular location">
    <subcellularLocation>
        <location evidence="1">Cell membrane</location>
        <topology evidence="1">Single-pass type II membrane protein</topology>
    </subcellularLocation>
    <subcellularLocation>
        <location evidence="6">Membrane</location>
        <topology evidence="6">Single-pass type II membrane protein</topology>
    </subcellularLocation>
</comment>
<comment type="similarity">
    <text evidence="2 6">Belongs to the peptidase S26 family.</text>
</comment>
<dbReference type="Gene3D" id="2.10.109.10">
    <property type="entry name" value="Umud Fragment, subunit A"/>
    <property type="match status" value="1"/>
</dbReference>
<evidence type="ECO:0000313" key="9">
    <source>
        <dbReference type="EMBL" id="KEQ21884.1"/>
    </source>
</evidence>
<keyword evidence="6" id="KW-0472">Membrane</keyword>
<keyword evidence="3 6" id="KW-0645">Protease</keyword>
<dbReference type="PROSITE" id="PS00501">
    <property type="entry name" value="SPASE_I_1"/>
    <property type="match status" value="1"/>
</dbReference>
<dbReference type="RefSeq" id="WP_036693086.1">
    <property type="nucleotide sequence ID" value="NZ_JNVM01000052.1"/>
</dbReference>
<feature type="domain" description="Peptidase S26" evidence="8">
    <location>
        <begin position="30"/>
        <end position="190"/>
    </location>
</feature>
<reference evidence="9 10" key="1">
    <citation type="submission" date="2014-06" db="EMBL/GenBank/DDBJ databases">
        <title>Draft genome sequence of Paenibacillus sp. MSt1.</title>
        <authorList>
            <person name="Aw Y.K."/>
            <person name="Ong K.S."/>
            <person name="Gan H.M."/>
            <person name="Lee S.M."/>
        </authorList>
    </citation>
    <scope>NUCLEOTIDE SEQUENCE [LARGE SCALE GENOMIC DNA]</scope>
    <source>
        <strain evidence="9 10">MSt1</strain>
    </source>
</reference>
<feature type="active site" evidence="5">
    <location>
        <position position="60"/>
    </location>
</feature>
<dbReference type="GO" id="GO:0009003">
    <property type="term" value="F:signal peptidase activity"/>
    <property type="evidence" value="ECO:0007669"/>
    <property type="project" value="UniProtKB-EC"/>
</dbReference>
<dbReference type="PANTHER" id="PTHR43390">
    <property type="entry name" value="SIGNAL PEPTIDASE I"/>
    <property type="match status" value="1"/>
</dbReference>
<comment type="catalytic activity">
    <reaction evidence="6">
        <text>Cleavage of hydrophobic, N-terminal signal or leader sequences from secreted and periplasmic proteins.</text>
        <dbReference type="EC" id="3.4.21.89"/>
    </reaction>
</comment>
<comment type="caution">
    <text evidence="9">The sequence shown here is derived from an EMBL/GenBank/DDBJ whole genome shotgun (WGS) entry which is preliminary data.</text>
</comment>
<protein>
    <recommendedName>
        <fullName evidence="6">Signal peptidase I</fullName>
        <ecNumber evidence="6">3.4.21.89</ecNumber>
    </recommendedName>
</protein>
<name>A0A081NTW1_9BACL</name>
<organism evidence="9 10">
    <name type="scientific">Paenibacillus tyrfis</name>
    <dbReference type="NCBI Taxonomy" id="1501230"/>
    <lineage>
        <taxon>Bacteria</taxon>
        <taxon>Bacillati</taxon>
        <taxon>Bacillota</taxon>
        <taxon>Bacilli</taxon>
        <taxon>Bacillales</taxon>
        <taxon>Paenibacillaceae</taxon>
        <taxon>Paenibacillus</taxon>
    </lineage>
</organism>
<dbReference type="PRINTS" id="PR00727">
    <property type="entry name" value="LEADERPTASE"/>
</dbReference>
<evidence type="ECO:0000313" key="10">
    <source>
        <dbReference type="Proteomes" id="UP000028123"/>
    </source>
</evidence>
<keyword evidence="6" id="KW-0812">Transmembrane</keyword>
<evidence type="ECO:0000256" key="7">
    <source>
        <dbReference type="SAM" id="MobiDB-lite"/>
    </source>
</evidence>
<dbReference type="NCBIfam" id="TIGR02227">
    <property type="entry name" value="sigpep_I_bact"/>
    <property type="match status" value="1"/>
</dbReference>
<dbReference type="InterPro" id="IPR019533">
    <property type="entry name" value="Peptidase_S26"/>
</dbReference>
<feature type="region of interest" description="Disordered" evidence="7">
    <location>
        <begin position="1"/>
        <end position="23"/>
    </location>
</feature>
<evidence type="ECO:0000256" key="6">
    <source>
        <dbReference type="RuleBase" id="RU362042"/>
    </source>
</evidence>
<dbReference type="GO" id="GO:0006465">
    <property type="term" value="P:signal peptide processing"/>
    <property type="evidence" value="ECO:0007669"/>
    <property type="project" value="InterPro"/>
</dbReference>
<dbReference type="AlphaFoldDB" id="A0A081NTW1"/>
<keyword evidence="6" id="KW-1133">Transmembrane helix</keyword>
<gene>
    <name evidence="9" type="ORF">ET33_30340</name>
</gene>
<evidence type="ECO:0000259" key="8">
    <source>
        <dbReference type="Pfam" id="PF10502"/>
    </source>
</evidence>